<dbReference type="Proteomes" id="UP000887563">
    <property type="component" value="Unplaced"/>
</dbReference>
<accession>A0A914L9I2</accession>
<reference evidence="3" key="1">
    <citation type="submission" date="2022-11" db="UniProtKB">
        <authorList>
            <consortium name="WormBaseParasite"/>
        </authorList>
    </citation>
    <scope>IDENTIFICATION</scope>
</reference>
<keyword evidence="1" id="KW-1133">Transmembrane helix</keyword>
<evidence type="ECO:0000256" key="1">
    <source>
        <dbReference type="SAM" id="Phobius"/>
    </source>
</evidence>
<feature type="transmembrane region" description="Helical" evidence="1">
    <location>
        <begin position="35"/>
        <end position="54"/>
    </location>
</feature>
<feature type="transmembrane region" description="Helical" evidence="1">
    <location>
        <begin position="86"/>
        <end position="107"/>
    </location>
</feature>
<dbReference type="WBParaSite" id="Minc3s00355g10870">
    <property type="protein sequence ID" value="Minc3s00355g10870"/>
    <property type="gene ID" value="Minc3s00355g10870"/>
</dbReference>
<evidence type="ECO:0000313" key="2">
    <source>
        <dbReference type="Proteomes" id="UP000887563"/>
    </source>
</evidence>
<keyword evidence="1" id="KW-0472">Membrane</keyword>
<proteinExistence type="predicted"/>
<evidence type="ECO:0000313" key="3">
    <source>
        <dbReference type="WBParaSite" id="Minc3s00355g10870"/>
    </source>
</evidence>
<keyword evidence="2" id="KW-1185">Reference proteome</keyword>
<protein>
    <submittedName>
        <fullName evidence="3">Candidate secreted effector</fullName>
    </submittedName>
</protein>
<dbReference type="AlphaFoldDB" id="A0A914L9I2"/>
<sequence>MVVPRVEVVVEGVLGFRAKVVGELRVLHRPSQVELVLVEIVVQFLVPVEAVVVLEVVLGSLWFLLRLCFWFLLRLWLFLRLFLEGLLRLFLNSFLRLFLEGLLRLFLESLLRLFLEGLLRLFLISLLIRFLILWLLWLRFLKRLWTLHRYRCRCRYRYRCWREQYKWWCNHRETTSFPSSKNLFCRVK</sequence>
<organism evidence="2 3">
    <name type="scientific">Meloidogyne incognita</name>
    <name type="common">Southern root-knot nematode worm</name>
    <name type="synonym">Oxyuris incognita</name>
    <dbReference type="NCBI Taxonomy" id="6306"/>
    <lineage>
        <taxon>Eukaryota</taxon>
        <taxon>Metazoa</taxon>
        <taxon>Ecdysozoa</taxon>
        <taxon>Nematoda</taxon>
        <taxon>Chromadorea</taxon>
        <taxon>Rhabditida</taxon>
        <taxon>Tylenchina</taxon>
        <taxon>Tylenchomorpha</taxon>
        <taxon>Tylenchoidea</taxon>
        <taxon>Meloidogynidae</taxon>
        <taxon>Meloidogyninae</taxon>
        <taxon>Meloidogyne</taxon>
        <taxon>Meloidogyne incognita group</taxon>
    </lineage>
</organism>
<keyword evidence="1" id="KW-0812">Transmembrane</keyword>
<feature type="transmembrane region" description="Helical" evidence="1">
    <location>
        <begin position="119"/>
        <end position="141"/>
    </location>
</feature>
<name>A0A914L9I2_MELIC</name>